<keyword evidence="6" id="KW-1185">Reference proteome</keyword>
<evidence type="ECO:0000256" key="2">
    <source>
        <dbReference type="ARBA" id="ARBA00023242"/>
    </source>
</evidence>
<sequence length="567" mass="61584">MVRPKSSNKNWIKSVSLRKREREEEEMKTTKGGKVMNPTDAYRKELRKKELKRNKMERKKVREVGILKKDPETIKEQIEKLEMMKADGALDKARKHKKRQLEDTLNMVIKKRKEYEEKLRDKGEAPVMFSHLGPPRRRTSAEEEERAKHPKPEDSVYYHPTLNPTGAPPPGKPPMYKSSIGPRIPLPSSGDGASTSKSEPDDGSLAVPPPPPPPPLPDSDELNSVDDSKVAPPIPLPPPPPGPPKPNTISSAPVPPSMVPPPPPGPPPKESLHTLFPPPPPPPLQRPTQPPPPGTGERKVDANKTTESLHLKESERATTAIPPPPPPPGLAPKASNEQSEASKECNGSSGSGVKENFKTMQLLPPPPPMPHRLPLAHPLQPDMLPPGMVRFPPPPADLRPLLPFSGFTHQLPPPPPPPPGMIPPSMLRPPFTGPPGPPVALRPFPPGPPPMHDDDLAAYRPTAPQKPSYVKSAASTVVKRPLAQHTPELTAMVPASVRVRRETAVHKTKPKPQVSVSAVAPRPSLGLVSVGKPEMVAAAPSAPKMQSIDDSYMAFLEDMKQLGALDS</sequence>
<dbReference type="Pfam" id="PF12622">
    <property type="entry name" value="NpwBP"/>
    <property type="match status" value="1"/>
</dbReference>
<evidence type="ECO:0000256" key="3">
    <source>
        <dbReference type="SAM" id="MobiDB-lite"/>
    </source>
</evidence>
<evidence type="ECO:0000313" key="6">
    <source>
        <dbReference type="Proteomes" id="UP001140949"/>
    </source>
</evidence>
<organism evidence="5 6">
    <name type="scientific">Iris pallida</name>
    <name type="common">Sweet iris</name>
    <dbReference type="NCBI Taxonomy" id="29817"/>
    <lineage>
        <taxon>Eukaryota</taxon>
        <taxon>Viridiplantae</taxon>
        <taxon>Streptophyta</taxon>
        <taxon>Embryophyta</taxon>
        <taxon>Tracheophyta</taxon>
        <taxon>Spermatophyta</taxon>
        <taxon>Magnoliopsida</taxon>
        <taxon>Liliopsida</taxon>
        <taxon>Asparagales</taxon>
        <taxon>Iridaceae</taxon>
        <taxon>Iridoideae</taxon>
        <taxon>Irideae</taxon>
        <taxon>Iris</taxon>
    </lineage>
</organism>
<keyword evidence="2" id="KW-0539">Nucleus</keyword>
<evidence type="ECO:0000256" key="1">
    <source>
        <dbReference type="ARBA" id="ARBA00004123"/>
    </source>
</evidence>
<gene>
    <name evidence="5" type="ORF">M6B38_283155</name>
</gene>
<feature type="compositionally biased region" description="Pro residues" evidence="3">
    <location>
        <begin position="431"/>
        <end position="450"/>
    </location>
</feature>
<feature type="compositionally biased region" description="Basic and acidic residues" evidence="3">
    <location>
        <begin position="18"/>
        <end position="29"/>
    </location>
</feature>
<feature type="domain" description="Wbp11/ELF5/Saf1 N-terminal" evidence="4">
    <location>
        <begin position="33"/>
        <end position="110"/>
    </location>
</feature>
<comment type="subcellular location">
    <subcellularLocation>
        <location evidence="1">Nucleus</location>
    </subcellularLocation>
</comment>
<dbReference type="GO" id="GO:0005681">
    <property type="term" value="C:spliceosomal complex"/>
    <property type="evidence" value="ECO:0007669"/>
    <property type="project" value="TreeGrafter"/>
</dbReference>
<dbReference type="Proteomes" id="UP001140949">
    <property type="component" value="Unassembled WGS sequence"/>
</dbReference>
<protein>
    <submittedName>
        <fullName evidence="5">Basic proline-rich protein</fullName>
    </submittedName>
</protein>
<dbReference type="AlphaFoldDB" id="A0AAX6I1Y3"/>
<dbReference type="Pfam" id="PF09429">
    <property type="entry name" value="Wbp11"/>
    <property type="match status" value="1"/>
</dbReference>
<name>A0AAX6I1Y3_IRIPA</name>
<evidence type="ECO:0000259" key="4">
    <source>
        <dbReference type="Pfam" id="PF09429"/>
    </source>
</evidence>
<dbReference type="InterPro" id="IPR019007">
    <property type="entry name" value="Wbp11/ELF5/Saf1_N"/>
</dbReference>
<feature type="compositionally biased region" description="Basic and acidic residues" evidence="3">
    <location>
        <begin position="296"/>
        <end position="316"/>
    </location>
</feature>
<feature type="region of interest" description="Disordered" evidence="3">
    <location>
        <begin position="116"/>
        <end position="472"/>
    </location>
</feature>
<accession>A0AAX6I1Y3</accession>
<comment type="caution">
    <text evidence="5">The sequence shown here is derived from an EMBL/GenBank/DDBJ whole genome shotgun (WGS) entry which is preliminary data.</text>
</comment>
<feature type="compositionally biased region" description="Pro residues" evidence="3">
    <location>
        <begin position="232"/>
        <end position="246"/>
    </location>
</feature>
<dbReference type="PANTHER" id="PTHR13361:SF1">
    <property type="entry name" value="WW DOMAIN-BINDING PROTEIN 11"/>
    <property type="match status" value="1"/>
</dbReference>
<reference evidence="5" key="2">
    <citation type="submission" date="2023-04" db="EMBL/GenBank/DDBJ databases">
        <authorList>
            <person name="Bruccoleri R.E."/>
            <person name="Oakeley E.J."/>
            <person name="Faust A.-M."/>
            <person name="Dessus-Babus S."/>
            <person name="Altorfer M."/>
            <person name="Burckhardt D."/>
            <person name="Oertli M."/>
            <person name="Naumann U."/>
            <person name="Petersen F."/>
            <person name="Wong J."/>
        </authorList>
    </citation>
    <scope>NUCLEOTIDE SEQUENCE</scope>
    <source>
        <strain evidence="5">GSM-AAB239-AS_SAM_17_03QT</strain>
        <tissue evidence="5">Leaf</tissue>
    </source>
</reference>
<feature type="compositionally biased region" description="Pro residues" evidence="3">
    <location>
        <begin position="207"/>
        <end position="217"/>
    </location>
</feature>
<feature type="compositionally biased region" description="Pro residues" evidence="3">
    <location>
        <begin position="411"/>
        <end position="422"/>
    </location>
</feature>
<feature type="compositionally biased region" description="Basic and acidic residues" evidence="3">
    <location>
        <begin position="139"/>
        <end position="156"/>
    </location>
</feature>
<proteinExistence type="predicted"/>
<dbReference type="EMBL" id="JANAVB010005597">
    <property type="protein sequence ID" value="KAJ6846764.1"/>
    <property type="molecule type" value="Genomic_DNA"/>
</dbReference>
<feature type="compositionally biased region" description="Pro residues" evidence="3">
    <location>
        <begin position="276"/>
        <end position="294"/>
    </location>
</feature>
<feature type="compositionally biased region" description="Pro residues" evidence="3">
    <location>
        <begin position="321"/>
        <end position="330"/>
    </location>
</feature>
<dbReference type="GO" id="GO:0006396">
    <property type="term" value="P:RNA processing"/>
    <property type="evidence" value="ECO:0007669"/>
    <property type="project" value="InterPro"/>
</dbReference>
<feature type="compositionally biased region" description="Polar residues" evidence="3">
    <location>
        <begin position="1"/>
        <end position="13"/>
    </location>
</feature>
<evidence type="ECO:0000313" key="5">
    <source>
        <dbReference type="EMBL" id="KAJ6846764.1"/>
    </source>
</evidence>
<feature type="compositionally biased region" description="Pro residues" evidence="3">
    <location>
        <begin position="253"/>
        <end position="269"/>
    </location>
</feature>
<dbReference type="PANTHER" id="PTHR13361">
    <property type="entry name" value="WW DOMAIN-BINDING PROTEIN 11"/>
    <property type="match status" value="1"/>
</dbReference>
<reference evidence="5" key="1">
    <citation type="journal article" date="2023" name="GigaByte">
        <title>Genome assembly of the bearded iris, Iris pallida Lam.</title>
        <authorList>
            <person name="Bruccoleri R.E."/>
            <person name="Oakeley E.J."/>
            <person name="Faust A.M.E."/>
            <person name="Altorfer M."/>
            <person name="Dessus-Babus S."/>
            <person name="Burckhardt D."/>
            <person name="Oertli M."/>
            <person name="Naumann U."/>
            <person name="Petersen F."/>
            <person name="Wong J."/>
        </authorList>
    </citation>
    <scope>NUCLEOTIDE SEQUENCE</scope>
    <source>
        <strain evidence="5">GSM-AAB239-AS_SAM_17_03QT</strain>
    </source>
</reference>
<feature type="region of interest" description="Disordered" evidence="3">
    <location>
        <begin position="1"/>
        <end position="37"/>
    </location>
</feature>